<dbReference type="PANTHER" id="PTHR30329">
    <property type="entry name" value="STATOR ELEMENT OF FLAGELLAR MOTOR COMPLEX"/>
    <property type="match status" value="1"/>
</dbReference>
<organism evidence="10 11">
    <name type="scientific">Fodinibius sediminis</name>
    <dbReference type="NCBI Taxonomy" id="1214077"/>
    <lineage>
        <taxon>Bacteria</taxon>
        <taxon>Pseudomonadati</taxon>
        <taxon>Balneolota</taxon>
        <taxon>Balneolia</taxon>
        <taxon>Balneolales</taxon>
        <taxon>Balneolaceae</taxon>
        <taxon>Fodinibius</taxon>
    </lineage>
</organism>
<keyword evidence="11" id="KW-1185">Reference proteome</keyword>
<feature type="domain" description="OmpA-like" evidence="9">
    <location>
        <begin position="99"/>
        <end position="226"/>
    </location>
</feature>
<evidence type="ECO:0000313" key="10">
    <source>
        <dbReference type="EMBL" id="SMO59298.1"/>
    </source>
</evidence>
<dbReference type="SUPFAM" id="SSF103088">
    <property type="entry name" value="OmpA-like"/>
    <property type="match status" value="1"/>
</dbReference>
<gene>
    <name evidence="10" type="ORF">SAMN06265218_106104</name>
</gene>
<dbReference type="Pfam" id="PF00691">
    <property type="entry name" value="OmpA"/>
    <property type="match status" value="1"/>
</dbReference>
<dbReference type="AlphaFoldDB" id="A0A521CIP6"/>
<keyword evidence="6 7" id="KW-0472">Membrane</keyword>
<dbReference type="Pfam" id="PF13677">
    <property type="entry name" value="MotB_plug"/>
    <property type="match status" value="1"/>
</dbReference>
<dbReference type="RefSeq" id="WP_142714097.1">
    <property type="nucleotide sequence ID" value="NZ_FXTH01000006.1"/>
</dbReference>
<dbReference type="EMBL" id="FXTH01000006">
    <property type="protein sequence ID" value="SMO59298.1"/>
    <property type="molecule type" value="Genomic_DNA"/>
</dbReference>
<evidence type="ECO:0000256" key="1">
    <source>
        <dbReference type="ARBA" id="ARBA00004162"/>
    </source>
</evidence>
<proteinExistence type="inferred from homology"/>
<evidence type="ECO:0000256" key="4">
    <source>
        <dbReference type="ARBA" id="ARBA00022692"/>
    </source>
</evidence>
<dbReference type="Proteomes" id="UP000317593">
    <property type="component" value="Unassembled WGS sequence"/>
</dbReference>
<evidence type="ECO:0000256" key="6">
    <source>
        <dbReference type="ARBA" id="ARBA00023136"/>
    </source>
</evidence>
<dbReference type="CDD" id="cd07185">
    <property type="entry name" value="OmpA_C-like"/>
    <property type="match status" value="1"/>
</dbReference>
<evidence type="ECO:0000259" key="9">
    <source>
        <dbReference type="PROSITE" id="PS51123"/>
    </source>
</evidence>
<dbReference type="InterPro" id="IPR006665">
    <property type="entry name" value="OmpA-like"/>
</dbReference>
<dbReference type="InterPro" id="IPR025713">
    <property type="entry name" value="MotB-like_N_dom"/>
</dbReference>
<evidence type="ECO:0000256" key="5">
    <source>
        <dbReference type="ARBA" id="ARBA00022989"/>
    </source>
</evidence>
<dbReference type="PANTHER" id="PTHR30329:SF21">
    <property type="entry name" value="LIPOPROTEIN YIAD-RELATED"/>
    <property type="match status" value="1"/>
</dbReference>
<feature type="transmembrane region" description="Helical" evidence="8">
    <location>
        <begin position="12"/>
        <end position="32"/>
    </location>
</feature>
<evidence type="ECO:0000256" key="7">
    <source>
        <dbReference type="PROSITE-ProRule" id="PRU00473"/>
    </source>
</evidence>
<dbReference type="OrthoDB" id="9815217at2"/>
<keyword evidence="5 8" id="KW-1133">Transmembrane helix</keyword>
<accession>A0A521CIP6</accession>
<evidence type="ECO:0000256" key="3">
    <source>
        <dbReference type="ARBA" id="ARBA00022475"/>
    </source>
</evidence>
<evidence type="ECO:0000256" key="2">
    <source>
        <dbReference type="ARBA" id="ARBA00008914"/>
    </source>
</evidence>
<name>A0A521CIP6_9BACT</name>
<keyword evidence="3" id="KW-1003">Cell membrane</keyword>
<dbReference type="InterPro" id="IPR050330">
    <property type="entry name" value="Bact_OuterMem_StrucFunc"/>
</dbReference>
<protein>
    <submittedName>
        <fullName evidence="10">Chemotaxis protein MotB</fullName>
    </submittedName>
</protein>
<dbReference type="InterPro" id="IPR036737">
    <property type="entry name" value="OmpA-like_sf"/>
</dbReference>
<sequence>MGKSTDSSGNWLMTYADFITLMLIFFVMLYTLTPGVQKDKFEAIVGVFQKNRGVLEYRSVAKERNPVSADIERAKSWEELQQYIDDQGLSEQVQLDLMQDGIRITLGEAVTFDTYSAELKKAAKELLVKVGDNIRDYTAEDLKLIEIGGHTDNKPIRSNATRYRSNWELGSARATTVLNYLVDNINVSPHYFKASTYGEYRPRVPNDSETARRKNRRVEIHVKYQQDGQADFDPLSGQKIKSMKYEN</sequence>
<dbReference type="Gene3D" id="3.30.1330.60">
    <property type="entry name" value="OmpA-like domain"/>
    <property type="match status" value="1"/>
</dbReference>
<evidence type="ECO:0000313" key="11">
    <source>
        <dbReference type="Proteomes" id="UP000317593"/>
    </source>
</evidence>
<dbReference type="PROSITE" id="PS51123">
    <property type="entry name" value="OMPA_2"/>
    <property type="match status" value="1"/>
</dbReference>
<comment type="subcellular location">
    <subcellularLocation>
        <location evidence="1">Cell membrane</location>
        <topology evidence="1">Single-pass membrane protein</topology>
    </subcellularLocation>
</comment>
<evidence type="ECO:0000256" key="8">
    <source>
        <dbReference type="SAM" id="Phobius"/>
    </source>
</evidence>
<keyword evidence="4 8" id="KW-0812">Transmembrane</keyword>
<reference evidence="10 11" key="1">
    <citation type="submission" date="2017-05" db="EMBL/GenBank/DDBJ databases">
        <authorList>
            <person name="Varghese N."/>
            <person name="Submissions S."/>
        </authorList>
    </citation>
    <scope>NUCLEOTIDE SEQUENCE [LARGE SCALE GENOMIC DNA]</scope>
    <source>
        <strain evidence="10 11">DSM 21194</strain>
    </source>
</reference>
<dbReference type="GO" id="GO:0005886">
    <property type="term" value="C:plasma membrane"/>
    <property type="evidence" value="ECO:0007669"/>
    <property type="project" value="UniProtKB-SubCell"/>
</dbReference>
<comment type="similarity">
    <text evidence="2">Belongs to the MotB family.</text>
</comment>